<dbReference type="InterPro" id="IPR022761">
    <property type="entry name" value="Fumarate_lyase_N"/>
</dbReference>
<accession>F8NRJ0</accession>
<sequence length="135" mass="15156">MTSVTDSVIFRNIFSSPESSAIWSDTTRTSYYLLFESSLAIAQARLHIISQKAADEIVKFCRVQNIDFEELRIQTEQIGYPVLGVVKQIVHNVNAIEPSLGEWVHWGATTQDVTDTATVLQLRDTLNLVSEALDK</sequence>
<proteinExistence type="predicted"/>
<dbReference type="AlphaFoldDB" id="F8NRJ0"/>
<dbReference type="Pfam" id="PF00206">
    <property type="entry name" value="Lyase_1"/>
    <property type="match status" value="1"/>
</dbReference>
<dbReference type="InterPro" id="IPR008948">
    <property type="entry name" value="L-Aspartase-like"/>
</dbReference>
<dbReference type="InterPro" id="IPR024083">
    <property type="entry name" value="Fumarase/histidase_N"/>
</dbReference>
<dbReference type="HOGENOM" id="CLU_030949_2_1_1"/>
<dbReference type="PANTHER" id="PTHR43172:SF2">
    <property type="entry name" value="ADENYLOSUCCINATE LYASE C-TERMINAL DOMAIN-CONTAINING PROTEIN"/>
    <property type="match status" value="1"/>
</dbReference>
<dbReference type="OrthoDB" id="406045at2759"/>
<evidence type="ECO:0000259" key="1">
    <source>
        <dbReference type="Pfam" id="PF00206"/>
    </source>
</evidence>
<dbReference type="RefSeq" id="XP_007316956.1">
    <property type="nucleotide sequence ID" value="XM_007316894.1"/>
</dbReference>
<dbReference type="KEGG" id="sla:SERLADRAFT_464204"/>
<dbReference type="PANTHER" id="PTHR43172">
    <property type="entry name" value="ADENYLOSUCCINATE LYASE"/>
    <property type="match status" value="1"/>
</dbReference>
<dbReference type="Gene3D" id="1.10.275.10">
    <property type="entry name" value="Fumarase/aspartase (N-terminal domain)"/>
    <property type="match status" value="1"/>
</dbReference>
<protein>
    <recommendedName>
        <fullName evidence="1">Fumarate lyase N-terminal domain-containing protein</fullName>
    </recommendedName>
</protein>
<feature type="non-terminal residue" evidence="2">
    <location>
        <position position="135"/>
    </location>
</feature>
<feature type="domain" description="Fumarate lyase N-terminal" evidence="1">
    <location>
        <begin position="20"/>
        <end position="133"/>
    </location>
</feature>
<evidence type="ECO:0000313" key="2">
    <source>
        <dbReference type="EMBL" id="EGO26783.1"/>
    </source>
</evidence>
<organism>
    <name type="scientific">Serpula lacrymans var. lacrymans (strain S7.9)</name>
    <name type="common">Dry rot fungus</name>
    <dbReference type="NCBI Taxonomy" id="578457"/>
    <lineage>
        <taxon>Eukaryota</taxon>
        <taxon>Fungi</taxon>
        <taxon>Dikarya</taxon>
        <taxon>Basidiomycota</taxon>
        <taxon>Agaricomycotina</taxon>
        <taxon>Agaricomycetes</taxon>
        <taxon>Agaricomycetidae</taxon>
        <taxon>Boletales</taxon>
        <taxon>Coniophorineae</taxon>
        <taxon>Serpulaceae</taxon>
        <taxon>Serpula</taxon>
    </lineage>
</organism>
<gene>
    <name evidence="2" type="ORF">SERLADRAFT_464204</name>
</gene>
<dbReference type="GO" id="GO:0003824">
    <property type="term" value="F:catalytic activity"/>
    <property type="evidence" value="ECO:0007669"/>
    <property type="project" value="InterPro"/>
</dbReference>
<dbReference type="SUPFAM" id="SSF48557">
    <property type="entry name" value="L-aspartase-like"/>
    <property type="match status" value="1"/>
</dbReference>
<dbReference type="GeneID" id="18818704"/>
<reference evidence="2" key="1">
    <citation type="submission" date="2011-04" db="EMBL/GenBank/DDBJ databases">
        <title>Evolution of plant cell wall degrading machinery underlies the functional diversity of forest fungi.</title>
        <authorList>
            <consortium name="US DOE Joint Genome Institute (JGI-PGF)"/>
            <person name="Eastwood D.C."/>
            <person name="Floudas D."/>
            <person name="Binder M."/>
            <person name="Majcherczyk A."/>
            <person name="Schneider P."/>
            <person name="Aerts A."/>
            <person name="Asiegbu F.O."/>
            <person name="Baker S.E."/>
            <person name="Barry K."/>
            <person name="Bendiksby M."/>
            <person name="Blumentritt M."/>
            <person name="Coutinho P.M."/>
            <person name="Cullen D."/>
            <person name="Cullen D."/>
            <person name="Gathman A."/>
            <person name="Goodell B."/>
            <person name="Henrissat B."/>
            <person name="Ihrmark K."/>
            <person name="Kauserud H."/>
            <person name="Kohler A."/>
            <person name="LaButti K."/>
            <person name="Lapidus A."/>
            <person name="Lavin J.L."/>
            <person name="Lee Y.-H."/>
            <person name="Lindquist E."/>
            <person name="Lilly W."/>
            <person name="Lucas S."/>
            <person name="Morin E."/>
            <person name="Murat C."/>
            <person name="Oguiza J.A."/>
            <person name="Park J."/>
            <person name="Pisabarro A.G."/>
            <person name="Riley R."/>
            <person name="Rosling A."/>
            <person name="Salamov A."/>
            <person name="Schmidt O."/>
            <person name="Schmutz J."/>
            <person name="Skrede I."/>
            <person name="Stenlid J."/>
            <person name="Wiebenga A."/>
            <person name="Xie X."/>
            <person name="Kues U."/>
            <person name="Hibbett D.S."/>
            <person name="Hoffmeister D."/>
            <person name="Hogberg N."/>
            <person name="Martin F."/>
            <person name="Grigoriev I.V."/>
            <person name="Watkinson S.C."/>
        </authorList>
    </citation>
    <scope>NUCLEOTIDE SEQUENCE</scope>
    <source>
        <strain evidence="2">S7.9</strain>
    </source>
</reference>
<dbReference type="EMBL" id="GL945432">
    <property type="protein sequence ID" value="EGO26783.1"/>
    <property type="molecule type" value="Genomic_DNA"/>
</dbReference>
<dbReference type="Proteomes" id="UP000008064">
    <property type="component" value="Unassembled WGS sequence"/>
</dbReference>
<name>F8NRJ0_SERL9</name>